<dbReference type="AlphaFoldDB" id="A0A3N2BCK4"/>
<evidence type="ECO:0000313" key="2">
    <source>
        <dbReference type="Proteomes" id="UP000280668"/>
    </source>
</evidence>
<comment type="caution">
    <text evidence="1">The sequence shown here is derived from an EMBL/GenBank/DDBJ whole genome shotgun (WGS) entry which is preliminary data.</text>
</comment>
<accession>A0A3N2BCK4</accession>
<organism evidence="1 2">
    <name type="scientific">Bogoriella caseilytica</name>
    <dbReference type="NCBI Taxonomy" id="56055"/>
    <lineage>
        <taxon>Bacteria</taxon>
        <taxon>Bacillati</taxon>
        <taxon>Actinomycetota</taxon>
        <taxon>Actinomycetes</taxon>
        <taxon>Micrococcales</taxon>
        <taxon>Bogoriellaceae</taxon>
        <taxon>Bogoriella</taxon>
    </lineage>
</organism>
<proteinExistence type="predicted"/>
<dbReference type="Proteomes" id="UP000280668">
    <property type="component" value="Unassembled WGS sequence"/>
</dbReference>
<evidence type="ECO:0000313" key="1">
    <source>
        <dbReference type="EMBL" id="ROR72980.1"/>
    </source>
</evidence>
<sequence>MAAGALLLGLGACDFAPSADEALARIEAMDFYELAADGSALEITADGPGTLYALAPRRAQDDVEPELCEVDGEPMQHTGSGLNVPGQGGVTVFAFAAAEIESATSLRLSCDQPGDPGMLAAFAPEGT</sequence>
<protein>
    <submittedName>
        <fullName evidence="1">Uncharacterized protein</fullName>
    </submittedName>
</protein>
<gene>
    <name evidence="1" type="ORF">EDD31_1345</name>
</gene>
<keyword evidence="2" id="KW-1185">Reference proteome</keyword>
<name>A0A3N2BCK4_9MICO</name>
<reference evidence="1 2" key="1">
    <citation type="submission" date="2018-11" db="EMBL/GenBank/DDBJ databases">
        <title>Sequencing the genomes of 1000 actinobacteria strains.</title>
        <authorList>
            <person name="Klenk H.-P."/>
        </authorList>
    </citation>
    <scope>NUCLEOTIDE SEQUENCE [LARGE SCALE GENOMIC DNA]</scope>
    <source>
        <strain evidence="1 2">DSM 11294</strain>
    </source>
</reference>
<dbReference type="EMBL" id="RKHK01000001">
    <property type="protein sequence ID" value="ROR72980.1"/>
    <property type="molecule type" value="Genomic_DNA"/>
</dbReference>